<feature type="transmembrane region" description="Helical" evidence="1">
    <location>
        <begin position="146"/>
        <end position="168"/>
    </location>
</feature>
<evidence type="ECO:0000259" key="2">
    <source>
        <dbReference type="Pfam" id="PF20151"/>
    </source>
</evidence>
<proteinExistence type="predicted"/>
<name>A0A4Q9MJ79_9APHY</name>
<dbReference type="EMBL" id="ML143430">
    <property type="protein sequence ID" value="TBU27604.1"/>
    <property type="molecule type" value="Genomic_DNA"/>
</dbReference>
<keyword evidence="1" id="KW-0812">Transmembrane</keyword>
<feature type="transmembrane region" description="Helical" evidence="1">
    <location>
        <begin position="53"/>
        <end position="74"/>
    </location>
</feature>
<evidence type="ECO:0000313" key="3">
    <source>
        <dbReference type="EMBL" id="TBU27604.1"/>
    </source>
</evidence>
<evidence type="ECO:0000256" key="1">
    <source>
        <dbReference type="SAM" id="Phobius"/>
    </source>
</evidence>
<reference evidence="3" key="1">
    <citation type="submission" date="2019-01" db="EMBL/GenBank/DDBJ databases">
        <title>Draft genome sequences of three monokaryotic isolates of the white-rot basidiomycete fungus Dichomitus squalens.</title>
        <authorList>
            <consortium name="DOE Joint Genome Institute"/>
            <person name="Lopez S.C."/>
            <person name="Andreopoulos B."/>
            <person name="Pangilinan J."/>
            <person name="Lipzen A."/>
            <person name="Riley R."/>
            <person name="Ahrendt S."/>
            <person name="Ng V."/>
            <person name="Barry K."/>
            <person name="Daum C."/>
            <person name="Grigoriev I.V."/>
            <person name="Hilden K.S."/>
            <person name="Makela M.R."/>
            <person name="de Vries R.P."/>
        </authorList>
    </citation>
    <scope>NUCLEOTIDE SEQUENCE [LARGE SCALE GENOMIC DNA]</scope>
    <source>
        <strain evidence="3">OM18370.1</strain>
    </source>
</reference>
<sequence length="209" mass="23524">MSSQSVSAAEQIIADRAFIFIDYCSLFAEAALIFHEYLITFDSEVRLMWRRKITGASIIFFLNRYIMLLSQLFILPTWAPVSDLSCAALGWLDVIFNLAPYFVWNGFATLRVYALTGRDWRIPSIVALLMLGPIAANIILSCSAHIVVLVSRICLIAGDAVVIAVTWWKTYRLKREAEASDIKAPLVTMLLRDGTWRSLSFSTQGLMSM</sequence>
<dbReference type="Pfam" id="PF20151">
    <property type="entry name" value="DUF6533"/>
    <property type="match status" value="1"/>
</dbReference>
<dbReference type="AlphaFoldDB" id="A0A4Q9MJ79"/>
<dbReference type="Proteomes" id="UP000292957">
    <property type="component" value="Unassembled WGS sequence"/>
</dbReference>
<feature type="transmembrane region" description="Helical" evidence="1">
    <location>
        <begin position="120"/>
        <end position="140"/>
    </location>
</feature>
<organism evidence="3">
    <name type="scientific">Dichomitus squalens</name>
    <dbReference type="NCBI Taxonomy" id="114155"/>
    <lineage>
        <taxon>Eukaryota</taxon>
        <taxon>Fungi</taxon>
        <taxon>Dikarya</taxon>
        <taxon>Basidiomycota</taxon>
        <taxon>Agaricomycotina</taxon>
        <taxon>Agaricomycetes</taxon>
        <taxon>Polyporales</taxon>
        <taxon>Polyporaceae</taxon>
        <taxon>Dichomitus</taxon>
    </lineage>
</organism>
<gene>
    <name evidence="3" type="ORF">BD311DRAFT_778821</name>
</gene>
<dbReference type="InterPro" id="IPR045340">
    <property type="entry name" value="DUF6533"/>
</dbReference>
<keyword evidence="1" id="KW-0472">Membrane</keyword>
<feature type="transmembrane region" description="Helical" evidence="1">
    <location>
        <begin position="20"/>
        <end position="41"/>
    </location>
</feature>
<feature type="transmembrane region" description="Helical" evidence="1">
    <location>
        <begin position="94"/>
        <end position="113"/>
    </location>
</feature>
<feature type="domain" description="DUF6533" evidence="2">
    <location>
        <begin position="25"/>
        <end position="69"/>
    </location>
</feature>
<keyword evidence="1" id="KW-1133">Transmembrane helix</keyword>
<dbReference type="OrthoDB" id="2753849at2759"/>
<protein>
    <recommendedName>
        <fullName evidence="2">DUF6533 domain-containing protein</fullName>
    </recommendedName>
</protein>
<accession>A0A4Q9MJ79</accession>